<dbReference type="Gene3D" id="1.20.58.1910">
    <property type="match status" value="1"/>
</dbReference>
<dbReference type="Gene3D" id="1.10.472.50">
    <property type="entry name" value="HD-domain/PDEase-like"/>
    <property type="match status" value="1"/>
</dbReference>
<dbReference type="EMBL" id="AJWZ01006102">
    <property type="protein sequence ID" value="EKC60729.1"/>
    <property type="molecule type" value="Genomic_DNA"/>
</dbReference>
<evidence type="ECO:0000313" key="2">
    <source>
        <dbReference type="EMBL" id="EKC60729.1"/>
    </source>
</evidence>
<dbReference type="PANTHER" id="PTHR33594:SF1">
    <property type="entry name" value="HD_PDEASE DOMAIN-CONTAINING PROTEIN"/>
    <property type="match status" value="1"/>
</dbReference>
<dbReference type="PANTHER" id="PTHR33594">
    <property type="entry name" value="SUPERFAMILY HYDROLASE, PUTATIVE (AFU_ORTHOLOGUE AFUA_1G03035)-RELATED"/>
    <property type="match status" value="1"/>
</dbReference>
<dbReference type="Pfam" id="PF01966">
    <property type="entry name" value="HD"/>
    <property type="match status" value="1"/>
</dbReference>
<feature type="domain" description="HD" evidence="1">
    <location>
        <begin position="22"/>
        <end position="122"/>
    </location>
</feature>
<proteinExistence type="predicted"/>
<accession>K1SZB2</accession>
<organism evidence="2">
    <name type="scientific">human gut metagenome</name>
    <dbReference type="NCBI Taxonomy" id="408170"/>
    <lineage>
        <taxon>unclassified sequences</taxon>
        <taxon>metagenomes</taxon>
        <taxon>organismal metagenomes</taxon>
    </lineage>
</organism>
<dbReference type="InterPro" id="IPR006674">
    <property type="entry name" value="HD_domain"/>
</dbReference>
<dbReference type="AlphaFoldDB" id="K1SZB2"/>
<name>K1SZB2_9ZZZZ</name>
<gene>
    <name evidence="2" type="ORF">OBE_08828</name>
</gene>
<feature type="non-terminal residue" evidence="2">
    <location>
        <position position="127"/>
    </location>
</feature>
<reference evidence="2" key="1">
    <citation type="journal article" date="2013" name="Environ. Microbiol.">
        <title>Microbiota from the distal guts of lean and obese adolescents exhibit partial functional redundancy besides clear differences in community structure.</title>
        <authorList>
            <person name="Ferrer M."/>
            <person name="Ruiz A."/>
            <person name="Lanza F."/>
            <person name="Haange S.B."/>
            <person name="Oberbach A."/>
            <person name="Till H."/>
            <person name="Bargiela R."/>
            <person name="Campoy C."/>
            <person name="Segura M.T."/>
            <person name="Richter M."/>
            <person name="von Bergen M."/>
            <person name="Seifert J."/>
            <person name="Suarez A."/>
        </authorList>
    </citation>
    <scope>NUCLEOTIDE SEQUENCE</scope>
</reference>
<evidence type="ECO:0000259" key="1">
    <source>
        <dbReference type="Pfam" id="PF01966"/>
    </source>
</evidence>
<dbReference type="CDD" id="cd00077">
    <property type="entry name" value="HDc"/>
    <property type="match status" value="1"/>
</dbReference>
<sequence length="127" mass="14197">MTDNEKRFIKSIFSGDSSGHDYYHTIRVYKLATKNRKNRKMQMLKTVQLAALLHDVDDIKLSPDTYATKKNAVDFMTINKIDGKRIEAVCKIIDEVSFAGTDSVVPDTIEGKCVQDADRLDAIGAIG</sequence>
<dbReference type="InterPro" id="IPR003607">
    <property type="entry name" value="HD/PDEase_dom"/>
</dbReference>
<comment type="caution">
    <text evidence="2">The sequence shown here is derived from an EMBL/GenBank/DDBJ whole genome shotgun (WGS) entry which is preliminary data.</text>
</comment>
<dbReference type="SUPFAM" id="SSF109604">
    <property type="entry name" value="HD-domain/PDEase-like"/>
    <property type="match status" value="1"/>
</dbReference>
<protein>
    <submittedName>
        <fullName evidence="2">HD domain protein</fullName>
    </submittedName>
</protein>